<evidence type="ECO:0000256" key="1">
    <source>
        <dbReference type="SAM" id="Phobius"/>
    </source>
</evidence>
<evidence type="ECO:0000313" key="2">
    <source>
        <dbReference type="EMBL" id="PFH32315.1"/>
    </source>
</evidence>
<dbReference type="EMBL" id="NWUJ01000011">
    <property type="protein sequence ID" value="PFH32315.1"/>
    <property type="molecule type" value="Genomic_DNA"/>
</dbReference>
<evidence type="ECO:0000313" key="3">
    <source>
        <dbReference type="Proteomes" id="UP000224006"/>
    </source>
</evidence>
<keyword evidence="1" id="KW-1133">Transmembrane helix</keyword>
<dbReference type="KEGG" id="bbes:BESB_016330"/>
<keyword evidence="3" id="KW-1185">Reference proteome</keyword>
<name>A0A2A9M2X5_BESBE</name>
<proteinExistence type="predicted"/>
<dbReference type="OrthoDB" id="328138at2759"/>
<gene>
    <name evidence="2" type="ORF">BESB_016330</name>
</gene>
<sequence length="108" mass="11592">MPFMWRQRAYCAPVPSAFGAQQPAGSGSCGAAGVRGPLLRSNSECLSVFSEIPDGLLGHTTSVTMGNSDIFFMPKPSNLLKIALPVLVFMPNLTIFTRAWPFFAHTSA</sequence>
<keyword evidence="1" id="KW-0812">Transmembrane</keyword>
<organism evidence="2 3">
    <name type="scientific">Besnoitia besnoiti</name>
    <name type="common">Apicomplexan protozoan</name>
    <dbReference type="NCBI Taxonomy" id="94643"/>
    <lineage>
        <taxon>Eukaryota</taxon>
        <taxon>Sar</taxon>
        <taxon>Alveolata</taxon>
        <taxon>Apicomplexa</taxon>
        <taxon>Conoidasida</taxon>
        <taxon>Coccidia</taxon>
        <taxon>Eucoccidiorida</taxon>
        <taxon>Eimeriorina</taxon>
        <taxon>Sarcocystidae</taxon>
        <taxon>Besnoitia</taxon>
    </lineage>
</organism>
<keyword evidence="1" id="KW-0472">Membrane</keyword>
<dbReference type="PROSITE" id="PS51257">
    <property type="entry name" value="PROKAR_LIPOPROTEIN"/>
    <property type="match status" value="1"/>
</dbReference>
<dbReference type="GeneID" id="40306694"/>
<feature type="transmembrane region" description="Helical" evidence="1">
    <location>
        <begin position="82"/>
        <end position="103"/>
    </location>
</feature>
<dbReference type="Proteomes" id="UP000224006">
    <property type="component" value="Chromosome X"/>
</dbReference>
<dbReference type="VEuPathDB" id="ToxoDB:BESB_016330"/>
<dbReference type="RefSeq" id="XP_029216324.1">
    <property type="nucleotide sequence ID" value="XM_029360348.1"/>
</dbReference>
<reference evidence="2 3" key="1">
    <citation type="submission" date="2017-09" db="EMBL/GenBank/DDBJ databases">
        <title>Genome sequencing of Besnoitia besnoiti strain Bb-Ger1.</title>
        <authorList>
            <person name="Schares G."/>
            <person name="Venepally P."/>
            <person name="Lorenzi H.A."/>
        </authorList>
    </citation>
    <scope>NUCLEOTIDE SEQUENCE [LARGE SCALE GENOMIC DNA]</scope>
    <source>
        <strain evidence="2 3">Bb-Ger1</strain>
    </source>
</reference>
<dbReference type="STRING" id="94643.A0A2A9M2X5"/>
<comment type="caution">
    <text evidence="2">The sequence shown here is derived from an EMBL/GenBank/DDBJ whole genome shotgun (WGS) entry which is preliminary data.</text>
</comment>
<protein>
    <submittedName>
        <fullName evidence="2">Uncharacterized protein</fullName>
    </submittedName>
</protein>
<dbReference type="AlphaFoldDB" id="A0A2A9M2X5"/>
<accession>A0A2A9M2X5</accession>